<protein>
    <submittedName>
        <fullName evidence="1">Uncharacterized protein</fullName>
    </submittedName>
</protein>
<comment type="caution">
    <text evidence="1">The sequence shown here is derived from an EMBL/GenBank/DDBJ whole genome shotgun (WGS) entry which is preliminary data.</text>
</comment>
<organism evidence="1 3">
    <name type="scientific">Streptomyces sanglieri</name>
    <dbReference type="NCBI Taxonomy" id="193460"/>
    <lineage>
        <taxon>Bacteria</taxon>
        <taxon>Bacillati</taxon>
        <taxon>Actinomycetota</taxon>
        <taxon>Actinomycetes</taxon>
        <taxon>Kitasatosporales</taxon>
        <taxon>Streptomycetaceae</taxon>
        <taxon>Streptomyces</taxon>
    </lineage>
</organism>
<sequence length="66" mass="7137">MNQSVVVQIHFEPLDGDTELAERAVRETHQQLTRLDIGRIGRPSEAATPGSKAGGSDILTLLNLNV</sequence>
<dbReference type="EMBL" id="JBHTGL010000005">
    <property type="protein sequence ID" value="MFD0622194.1"/>
    <property type="molecule type" value="Genomic_DNA"/>
</dbReference>
<reference evidence="3" key="2">
    <citation type="journal article" date="2019" name="Int. J. Syst. Evol. Microbiol.">
        <title>The Global Catalogue of Microorganisms (GCM) 10K type strain sequencing project: providing services to taxonomists for standard genome sequencing and annotation.</title>
        <authorList>
            <consortium name="The Broad Institute Genomics Platform"/>
            <consortium name="The Broad Institute Genome Sequencing Center for Infectious Disease"/>
            <person name="Wu L."/>
            <person name="Ma J."/>
        </authorList>
    </citation>
    <scope>NUCLEOTIDE SEQUENCE [LARGE SCALE GENOMIC DNA]</scope>
    <source>
        <strain evidence="3">JCM 12607</strain>
    </source>
</reference>
<reference evidence="1" key="1">
    <citation type="journal article" date="2014" name="Int. J. Syst. Evol. Microbiol.">
        <title>Complete genome of a new Firmicutes species belonging to the dominant human colonic microbiota ('Ruminococcus bicirculans') reveals two chromosomes and a selective capacity to utilize plant glucans.</title>
        <authorList>
            <consortium name="NISC Comparative Sequencing Program"/>
            <person name="Wegmann U."/>
            <person name="Louis P."/>
            <person name="Goesmann A."/>
            <person name="Henrissat B."/>
            <person name="Duncan S.H."/>
            <person name="Flint H.J."/>
        </authorList>
    </citation>
    <scope>NUCLEOTIDE SEQUENCE</scope>
    <source>
        <strain evidence="1">JCM 12607</strain>
    </source>
</reference>
<keyword evidence="3" id="KW-1185">Reference proteome</keyword>
<evidence type="ECO:0000313" key="3">
    <source>
        <dbReference type="Proteomes" id="UP001596915"/>
    </source>
</evidence>
<dbReference type="EMBL" id="JBHTGL010000006">
    <property type="protein sequence ID" value="MFD0622433.1"/>
    <property type="molecule type" value="Genomic_DNA"/>
</dbReference>
<proteinExistence type="predicted"/>
<name>A0ABW2WLG0_9ACTN</name>
<reference evidence="1" key="3">
    <citation type="submission" date="2024-09" db="EMBL/GenBank/DDBJ databases">
        <authorList>
            <person name="Sun Q."/>
            <person name="Mori K."/>
        </authorList>
    </citation>
    <scope>NUCLEOTIDE SEQUENCE</scope>
    <source>
        <strain evidence="1">JCM 12607</strain>
    </source>
</reference>
<evidence type="ECO:0000313" key="2">
    <source>
        <dbReference type="EMBL" id="MFD0622433.1"/>
    </source>
</evidence>
<evidence type="ECO:0000313" key="1">
    <source>
        <dbReference type="EMBL" id="MFD0622194.1"/>
    </source>
</evidence>
<gene>
    <name evidence="1" type="ORF">ACFQ2K_04540</name>
    <name evidence="2" type="ORF">ACFQ2K_05915</name>
</gene>
<accession>A0ABW2WLG0</accession>
<dbReference type="Proteomes" id="UP001596915">
    <property type="component" value="Unassembled WGS sequence"/>
</dbReference>